<accession>A0A1G6HT69</accession>
<sequence>MRYAILSFLLISGFALSAQNLQLHYDMGKANDKRTSDRGFFTSTVEMFRPDSLGSTFFFIDMDYNGKDGDISASYWEIARDVKLWSAPVALHLEFNGGLFKDRNSDFGGHIRNAYLFGASTSFTLGKVNLGSYIAYKHFNGGGKEGPDIQWTGTWFTMIANGKITLTGFFDVWSQDKINGLGVADGKTWVFLSEPQIWYNVNKNLSIGSEFEISSNFIFPSNKLEIMPTVAAKWNF</sequence>
<reference evidence="2 3" key="1">
    <citation type="submission" date="2016-09" db="EMBL/GenBank/DDBJ databases">
        <authorList>
            <person name="Capua I."/>
            <person name="De Benedictis P."/>
            <person name="Joannis T."/>
            <person name="Lombin L.H."/>
            <person name="Cattoli G."/>
        </authorList>
    </citation>
    <scope>NUCLEOTIDE SEQUENCE [LARGE SCALE GENOMIC DNA]</scope>
    <source>
        <strain evidence="2 3">A7P-90m</strain>
    </source>
</reference>
<feature type="chain" id="PRO_5011568512" description="Nucleoside-specific outer membrane channel protein Tsx" evidence="1">
    <location>
        <begin position="18"/>
        <end position="236"/>
    </location>
</feature>
<dbReference type="OrthoDB" id="1007128at2"/>
<evidence type="ECO:0000256" key="1">
    <source>
        <dbReference type="SAM" id="SignalP"/>
    </source>
</evidence>
<name>A0A1G6HT69_9BACT</name>
<dbReference type="InterPro" id="IPR036777">
    <property type="entry name" value="Channel_Tsx-like_sf"/>
</dbReference>
<keyword evidence="1" id="KW-0732">Signal</keyword>
<dbReference type="AlphaFoldDB" id="A0A1G6HT69"/>
<dbReference type="EMBL" id="FMYP01000013">
    <property type="protein sequence ID" value="SDB97431.1"/>
    <property type="molecule type" value="Genomic_DNA"/>
</dbReference>
<dbReference type="GO" id="GO:0009279">
    <property type="term" value="C:cell outer membrane"/>
    <property type="evidence" value="ECO:0007669"/>
    <property type="project" value="InterPro"/>
</dbReference>
<evidence type="ECO:0000313" key="2">
    <source>
        <dbReference type="EMBL" id="SDB97431.1"/>
    </source>
</evidence>
<feature type="signal peptide" evidence="1">
    <location>
        <begin position="1"/>
        <end position="17"/>
    </location>
</feature>
<protein>
    <recommendedName>
        <fullName evidence="4">Nucleoside-specific outer membrane channel protein Tsx</fullName>
    </recommendedName>
</protein>
<organism evidence="2 3">
    <name type="scientific">Williamwhitmania taraxaci</name>
    <dbReference type="NCBI Taxonomy" id="1640674"/>
    <lineage>
        <taxon>Bacteria</taxon>
        <taxon>Pseudomonadati</taxon>
        <taxon>Bacteroidota</taxon>
        <taxon>Bacteroidia</taxon>
        <taxon>Bacteroidales</taxon>
        <taxon>Williamwhitmaniaceae</taxon>
        <taxon>Williamwhitmania</taxon>
    </lineage>
</organism>
<evidence type="ECO:0000313" key="3">
    <source>
        <dbReference type="Proteomes" id="UP000199452"/>
    </source>
</evidence>
<proteinExistence type="predicted"/>
<dbReference type="Proteomes" id="UP000199452">
    <property type="component" value="Unassembled WGS sequence"/>
</dbReference>
<evidence type="ECO:0008006" key="4">
    <source>
        <dbReference type="Google" id="ProtNLM"/>
    </source>
</evidence>
<dbReference type="RefSeq" id="WP_092436547.1">
    <property type="nucleotide sequence ID" value="NZ_FMYP01000013.1"/>
</dbReference>
<dbReference type="STRING" id="1640674.SAMN05216323_101314"/>
<gene>
    <name evidence="2" type="ORF">SAMN05216323_101314</name>
</gene>
<keyword evidence="3" id="KW-1185">Reference proteome</keyword>
<dbReference type="Pfam" id="PF16412">
    <property type="entry name" value="DUF5020"/>
    <property type="match status" value="1"/>
</dbReference>
<dbReference type="SUPFAM" id="SSF111364">
    <property type="entry name" value="Tsx-like channel"/>
    <property type="match status" value="1"/>
</dbReference>